<dbReference type="PROSITE" id="PS50801">
    <property type="entry name" value="STAS"/>
    <property type="match status" value="1"/>
</dbReference>
<dbReference type="GO" id="GO:0043856">
    <property type="term" value="F:anti-sigma factor antagonist activity"/>
    <property type="evidence" value="ECO:0007669"/>
    <property type="project" value="TreeGrafter"/>
</dbReference>
<proteinExistence type="predicted"/>
<reference evidence="3" key="1">
    <citation type="journal article" date="2019" name="Int. J. Syst. Evol. Microbiol.">
        <title>The Global Catalogue of Microorganisms (GCM) 10K type strain sequencing project: providing services to taxonomists for standard genome sequencing and annotation.</title>
        <authorList>
            <consortium name="The Broad Institute Genomics Platform"/>
            <consortium name="The Broad Institute Genome Sequencing Center for Infectious Disease"/>
            <person name="Wu L."/>
            <person name="Ma J."/>
        </authorList>
    </citation>
    <scope>NUCLEOTIDE SEQUENCE [LARGE SCALE GENOMIC DNA]</scope>
    <source>
        <strain evidence="3">JCM 4253</strain>
    </source>
</reference>
<dbReference type="InterPro" id="IPR002645">
    <property type="entry name" value="STAS_dom"/>
</dbReference>
<dbReference type="EMBL" id="BNBF01000004">
    <property type="protein sequence ID" value="GHG42603.1"/>
    <property type="molecule type" value="Genomic_DNA"/>
</dbReference>
<keyword evidence="3" id="KW-1185">Reference proteome</keyword>
<evidence type="ECO:0000313" key="2">
    <source>
        <dbReference type="EMBL" id="GHG42603.1"/>
    </source>
</evidence>
<dbReference type="CDD" id="cd07043">
    <property type="entry name" value="STAS_anti-anti-sigma_factors"/>
    <property type="match status" value="1"/>
</dbReference>
<comment type="caution">
    <text evidence="2">The sequence shown here is derived from an EMBL/GenBank/DDBJ whole genome shotgun (WGS) entry which is preliminary data.</text>
</comment>
<sequence>MFRTEFLSCIDSGERWIVLDLAGVPFCDSAGLNALLAARRRALETGVTLVLAGLQPQLRQLLKLTGVETILDVYDTAENAADILADTTVGSRSDKD</sequence>
<evidence type="ECO:0000259" key="1">
    <source>
        <dbReference type="PROSITE" id="PS50801"/>
    </source>
</evidence>
<dbReference type="Proteomes" id="UP000619355">
    <property type="component" value="Unassembled WGS sequence"/>
</dbReference>
<dbReference type="SUPFAM" id="SSF52091">
    <property type="entry name" value="SpoIIaa-like"/>
    <property type="match status" value="1"/>
</dbReference>
<name>A0A919C297_9ACTN</name>
<dbReference type="InterPro" id="IPR036513">
    <property type="entry name" value="STAS_dom_sf"/>
</dbReference>
<dbReference type="Pfam" id="PF01740">
    <property type="entry name" value="STAS"/>
    <property type="match status" value="1"/>
</dbReference>
<protein>
    <recommendedName>
        <fullName evidence="1">STAS domain-containing protein</fullName>
    </recommendedName>
</protein>
<accession>A0A919C297</accession>
<dbReference type="AlphaFoldDB" id="A0A919C297"/>
<dbReference type="Gene3D" id="3.30.750.24">
    <property type="entry name" value="STAS domain"/>
    <property type="match status" value="1"/>
</dbReference>
<feature type="domain" description="STAS" evidence="1">
    <location>
        <begin position="1"/>
        <end position="84"/>
    </location>
</feature>
<dbReference type="PANTHER" id="PTHR33495:SF2">
    <property type="entry name" value="ANTI-SIGMA FACTOR ANTAGONIST TM_1081-RELATED"/>
    <property type="match status" value="1"/>
</dbReference>
<organism evidence="2 3">
    <name type="scientific">Streptomyces capoamus</name>
    <dbReference type="NCBI Taxonomy" id="68183"/>
    <lineage>
        <taxon>Bacteria</taxon>
        <taxon>Bacillati</taxon>
        <taxon>Actinomycetota</taxon>
        <taxon>Actinomycetes</taxon>
        <taxon>Kitasatosporales</taxon>
        <taxon>Streptomycetaceae</taxon>
        <taxon>Streptomyces</taxon>
    </lineage>
</organism>
<dbReference type="PANTHER" id="PTHR33495">
    <property type="entry name" value="ANTI-SIGMA FACTOR ANTAGONIST TM_1081-RELATED-RELATED"/>
    <property type="match status" value="1"/>
</dbReference>
<evidence type="ECO:0000313" key="3">
    <source>
        <dbReference type="Proteomes" id="UP000619355"/>
    </source>
</evidence>
<gene>
    <name evidence="2" type="ORF">GCM10018980_18540</name>
</gene>